<accession>A0A5C3M2P7</accession>
<feature type="domain" description="AMP-dependent synthetase/ligase" evidence="2">
    <location>
        <begin position="37"/>
        <end position="417"/>
    </location>
</feature>
<dbReference type="Pfam" id="PF13193">
    <property type="entry name" value="AMP-binding_C"/>
    <property type="match status" value="1"/>
</dbReference>
<keyword evidence="1" id="KW-1133">Transmembrane helix</keyword>
<evidence type="ECO:0000259" key="2">
    <source>
        <dbReference type="Pfam" id="PF00501"/>
    </source>
</evidence>
<keyword evidence="5" id="KW-1185">Reference proteome</keyword>
<reference evidence="4 5" key="1">
    <citation type="journal article" date="2019" name="Nat. Ecol. Evol.">
        <title>Megaphylogeny resolves global patterns of mushroom evolution.</title>
        <authorList>
            <person name="Varga T."/>
            <person name="Krizsan K."/>
            <person name="Foldi C."/>
            <person name="Dima B."/>
            <person name="Sanchez-Garcia M."/>
            <person name="Sanchez-Ramirez S."/>
            <person name="Szollosi G.J."/>
            <person name="Szarkandi J.G."/>
            <person name="Papp V."/>
            <person name="Albert L."/>
            <person name="Andreopoulos W."/>
            <person name="Angelini C."/>
            <person name="Antonin V."/>
            <person name="Barry K.W."/>
            <person name="Bougher N.L."/>
            <person name="Buchanan P."/>
            <person name="Buyck B."/>
            <person name="Bense V."/>
            <person name="Catcheside P."/>
            <person name="Chovatia M."/>
            <person name="Cooper J."/>
            <person name="Damon W."/>
            <person name="Desjardin D."/>
            <person name="Finy P."/>
            <person name="Geml J."/>
            <person name="Haridas S."/>
            <person name="Hughes K."/>
            <person name="Justo A."/>
            <person name="Karasinski D."/>
            <person name="Kautmanova I."/>
            <person name="Kiss B."/>
            <person name="Kocsube S."/>
            <person name="Kotiranta H."/>
            <person name="LaButti K.M."/>
            <person name="Lechner B.E."/>
            <person name="Liimatainen K."/>
            <person name="Lipzen A."/>
            <person name="Lukacs Z."/>
            <person name="Mihaltcheva S."/>
            <person name="Morgado L.N."/>
            <person name="Niskanen T."/>
            <person name="Noordeloos M.E."/>
            <person name="Ohm R.A."/>
            <person name="Ortiz-Santana B."/>
            <person name="Ovrebo C."/>
            <person name="Racz N."/>
            <person name="Riley R."/>
            <person name="Savchenko A."/>
            <person name="Shiryaev A."/>
            <person name="Soop K."/>
            <person name="Spirin V."/>
            <person name="Szebenyi C."/>
            <person name="Tomsovsky M."/>
            <person name="Tulloss R.E."/>
            <person name="Uehling J."/>
            <person name="Grigoriev I.V."/>
            <person name="Vagvolgyi C."/>
            <person name="Papp T."/>
            <person name="Martin F.M."/>
            <person name="Miettinen O."/>
            <person name="Hibbett D.S."/>
            <person name="Nagy L.G."/>
        </authorList>
    </citation>
    <scope>NUCLEOTIDE SEQUENCE [LARGE SCALE GENOMIC DNA]</scope>
    <source>
        <strain evidence="4 5">CBS 166.37</strain>
    </source>
</reference>
<dbReference type="Gene3D" id="3.40.50.12780">
    <property type="entry name" value="N-terminal domain of ligase-like"/>
    <property type="match status" value="1"/>
</dbReference>
<proteinExistence type="predicted"/>
<dbReference type="InterPro" id="IPR042099">
    <property type="entry name" value="ANL_N_sf"/>
</dbReference>
<dbReference type="InterPro" id="IPR045851">
    <property type="entry name" value="AMP-bd_C_sf"/>
</dbReference>
<keyword evidence="1" id="KW-0472">Membrane</keyword>
<feature type="domain" description="AMP-binding enzyme C-terminal" evidence="3">
    <location>
        <begin position="467"/>
        <end position="554"/>
    </location>
</feature>
<protein>
    <submittedName>
        <fullName evidence="4">Phenylacetyl-CoA ligase</fullName>
    </submittedName>
</protein>
<evidence type="ECO:0000313" key="4">
    <source>
        <dbReference type="EMBL" id="TFK39013.1"/>
    </source>
</evidence>
<dbReference type="AlphaFoldDB" id="A0A5C3M2P7"/>
<dbReference type="Gene3D" id="3.30.300.30">
    <property type="match status" value="1"/>
</dbReference>
<dbReference type="Proteomes" id="UP000308652">
    <property type="component" value="Unassembled WGS sequence"/>
</dbReference>
<dbReference type="PANTHER" id="PTHR24096:SF422">
    <property type="entry name" value="BCDNA.GH02901"/>
    <property type="match status" value="1"/>
</dbReference>
<dbReference type="InterPro" id="IPR000873">
    <property type="entry name" value="AMP-dep_synth/lig_dom"/>
</dbReference>
<organism evidence="4 5">
    <name type="scientific">Crucibulum laeve</name>
    <dbReference type="NCBI Taxonomy" id="68775"/>
    <lineage>
        <taxon>Eukaryota</taxon>
        <taxon>Fungi</taxon>
        <taxon>Dikarya</taxon>
        <taxon>Basidiomycota</taxon>
        <taxon>Agaricomycotina</taxon>
        <taxon>Agaricomycetes</taxon>
        <taxon>Agaricomycetidae</taxon>
        <taxon>Agaricales</taxon>
        <taxon>Agaricineae</taxon>
        <taxon>Nidulariaceae</taxon>
        <taxon>Crucibulum</taxon>
    </lineage>
</organism>
<evidence type="ECO:0000256" key="1">
    <source>
        <dbReference type="SAM" id="Phobius"/>
    </source>
</evidence>
<keyword evidence="1" id="KW-0812">Transmembrane</keyword>
<dbReference type="EMBL" id="ML213601">
    <property type="protein sequence ID" value="TFK39013.1"/>
    <property type="molecule type" value="Genomic_DNA"/>
</dbReference>
<dbReference type="InterPro" id="IPR025110">
    <property type="entry name" value="AMP-bd_C"/>
</dbReference>
<feature type="transmembrane region" description="Helical" evidence="1">
    <location>
        <begin position="255"/>
        <end position="278"/>
    </location>
</feature>
<evidence type="ECO:0000259" key="3">
    <source>
        <dbReference type="Pfam" id="PF13193"/>
    </source>
</evidence>
<gene>
    <name evidence="4" type="ORF">BDQ12DRAFT_722861</name>
</gene>
<dbReference type="Pfam" id="PF00501">
    <property type="entry name" value="AMP-binding"/>
    <property type="match status" value="1"/>
</dbReference>
<name>A0A5C3M2P7_9AGAR</name>
<evidence type="ECO:0000313" key="5">
    <source>
        <dbReference type="Proteomes" id="UP000308652"/>
    </source>
</evidence>
<dbReference type="OrthoDB" id="6509636at2759"/>
<dbReference type="PANTHER" id="PTHR24096">
    <property type="entry name" value="LONG-CHAIN-FATTY-ACID--COA LIGASE"/>
    <property type="match status" value="1"/>
</dbReference>
<dbReference type="GO" id="GO:0016405">
    <property type="term" value="F:CoA-ligase activity"/>
    <property type="evidence" value="ECO:0007669"/>
    <property type="project" value="TreeGrafter"/>
</dbReference>
<dbReference type="InterPro" id="IPR020845">
    <property type="entry name" value="AMP-binding_CS"/>
</dbReference>
<dbReference type="SUPFAM" id="SSF56801">
    <property type="entry name" value="Acetyl-CoA synthetase-like"/>
    <property type="match status" value="1"/>
</dbReference>
<keyword evidence="4" id="KW-0436">Ligase</keyword>
<dbReference type="STRING" id="68775.A0A5C3M2P7"/>
<dbReference type="PROSITE" id="PS00455">
    <property type="entry name" value="AMP_BINDING"/>
    <property type="match status" value="1"/>
</dbReference>
<sequence>MAELYRPDTNLPRVPDDVNVAQFMLDEIHEARPDRNDTPCLLENNSGRPVHLSELKERTYGLANGLSRKYSLGEKDIAMLVSPNHIDYPVALWAIHRLGGIVSCSNPQFTADELVYQLKVVKVTVIIAHSAVLTTVLSAAQSAGVPSDCIILLDEYVPQGFPRIPTVADLIADGLKQEQVFFERHLDVGEGKEKIALLCWSSGTTGNPKAVAISHYAFIANILQMAVHQQVDKPESLRDSRTYRPGDVVLGVLPFYHAAGITICLHLTIFCSMTLVVVPKYDFTDMLNSIARHRITHLILVPPQAIAFCKNLFILKKYDLSTIKFILIGAAPVSQEVQENMCSLFPAAQIGQAYGMTEMTTTIAMVSPTQKRGLLGSGGRLLPGVEARVLKADGSLAVYGEPGELVVRGPAVALGYFHNEKATREIFIDGWVHTGDEVILTQDQEVFVFDRLKELIKVRGFQVAPAELEGCLLSHPDVADSCVIGFPDAYNGELPLAYVVLSQEATVRMERNCKELESTRASIAKHVADRKARYKHLKAGIQFIDSIPKNGSGKILRRILRDHAKRTLPQEMIRARL</sequence>